<sequence length="255" mass="27135">MPDHELPASVRAALWGTEVLRGRLPARDLPRRALPDVDATFGLVEQVRLWRDLGERTLLVALPRPGDLAGMPQGSPDLLAAATRAEECLFVPALGGALVPELETFGPAGDRGWRATWTAHPAAPVPTHRVEALDLGQTELRLRQDLAALTEELVSAGAPPFGAVADRSGARAREAGRGTAVWGLPDRVPPRTLRVVQLAGTVLAMADAGLESAPHSVDTVSVVRRDEVLRRLRSLASRALAEATNAAALHLGYRA</sequence>
<protein>
    <submittedName>
        <fullName evidence="1">Uncharacterized protein</fullName>
    </submittedName>
</protein>
<dbReference type="KEGG" id="orn:DV701_02505"/>
<gene>
    <name evidence="1" type="ORF">DV701_02505</name>
</gene>
<name>A0A345NJG2_9MICO</name>
<reference evidence="1 2" key="1">
    <citation type="submission" date="2018-07" db="EMBL/GenBank/DDBJ databases">
        <title>Complete genome sequencing of Ornithinimicrobium sp. AMA3305.</title>
        <authorList>
            <person name="Bae J.-W."/>
        </authorList>
    </citation>
    <scope>NUCLEOTIDE SEQUENCE [LARGE SCALE GENOMIC DNA]</scope>
    <source>
        <strain evidence="1 2">AMA3305</strain>
    </source>
</reference>
<proteinExistence type="predicted"/>
<keyword evidence="2" id="KW-1185">Reference proteome</keyword>
<evidence type="ECO:0000313" key="2">
    <source>
        <dbReference type="Proteomes" id="UP000253790"/>
    </source>
</evidence>
<dbReference type="Proteomes" id="UP000253790">
    <property type="component" value="Chromosome"/>
</dbReference>
<dbReference type="OrthoDB" id="5141834at2"/>
<organism evidence="1 2">
    <name type="scientific">Ornithinimicrobium avium</name>
    <dbReference type="NCBI Taxonomy" id="2283195"/>
    <lineage>
        <taxon>Bacteria</taxon>
        <taxon>Bacillati</taxon>
        <taxon>Actinomycetota</taxon>
        <taxon>Actinomycetes</taxon>
        <taxon>Micrococcales</taxon>
        <taxon>Ornithinimicrobiaceae</taxon>
        <taxon>Ornithinimicrobium</taxon>
    </lineage>
</organism>
<accession>A0A345NJG2</accession>
<dbReference type="EMBL" id="CP031229">
    <property type="protein sequence ID" value="AXH95170.1"/>
    <property type="molecule type" value="Genomic_DNA"/>
</dbReference>
<dbReference type="AlphaFoldDB" id="A0A345NJG2"/>
<evidence type="ECO:0000313" key="1">
    <source>
        <dbReference type="EMBL" id="AXH95170.1"/>
    </source>
</evidence>
<dbReference type="RefSeq" id="WP_114926935.1">
    <property type="nucleotide sequence ID" value="NZ_CP031229.1"/>
</dbReference>